<evidence type="ECO:0000256" key="14">
    <source>
        <dbReference type="ARBA" id="ARBA00055495"/>
    </source>
</evidence>
<dbReference type="InterPro" id="IPR005282">
    <property type="entry name" value="LC_transporter"/>
</dbReference>
<evidence type="ECO:0000256" key="2">
    <source>
        <dbReference type="ARBA" id="ARBA00004262"/>
    </source>
</evidence>
<dbReference type="GO" id="GO:0015293">
    <property type="term" value="F:symporter activity"/>
    <property type="evidence" value="ECO:0007669"/>
    <property type="project" value="UniProtKB-KW"/>
</dbReference>
<evidence type="ECO:0000256" key="10">
    <source>
        <dbReference type="ARBA" id="ARBA00023180"/>
    </source>
</evidence>
<dbReference type="GO" id="GO:0015184">
    <property type="term" value="F:L-cystine transmembrane transporter activity"/>
    <property type="evidence" value="ECO:0007669"/>
    <property type="project" value="TreeGrafter"/>
</dbReference>
<feature type="compositionally biased region" description="Basic and acidic residues" evidence="16">
    <location>
        <begin position="386"/>
        <end position="400"/>
    </location>
</feature>
<dbReference type="STRING" id="1611254.A0A2G5UXE7"/>
<sequence>MVRDEGERMKHARMKLPVSILLFSVSQILAFNNVIVTQKEVEIGVGETASITFHIKNHTSSTLNQTRIQLSQSPYITNPDVVLVDNWWANVTVTGERPVAGEILEALNCTTDGEDVCSLDLHDAYSRITVIRSHWLAILIQIVGWTYFAAWSVSFYPQMYLNFKRKSVVGLNFDFLSLNLVGFGAYAMFNLLMYYNSHVKSIYSMENPRSPPPVLLNDVVFAVHAFLACFVTILQCIFYERDQQRVSTKCIILIIGLVSFGFVSVVVTVLNKITILDFVVSLSYIKMAVTCCKYFPQAYFNYQRKSTVGWSIGNILLDFTGGSLDILQMVLQAINVNDWSAFYANPVKFGLGFVSIFFDIIFMIQHYALYPDAEVPHNEYHGVDNPDPDSIVRDAEHGGADNESMESTDPIIVHD</sequence>
<feature type="transmembrane region" description="Helical" evidence="17">
    <location>
        <begin position="135"/>
        <end position="156"/>
    </location>
</feature>
<feature type="transmembrane region" description="Helical" evidence="17">
    <location>
        <begin position="351"/>
        <end position="370"/>
    </location>
</feature>
<dbReference type="PANTHER" id="PTHR13131">
    <property type="entry name" value="CYSTINOSIN"/>
    <property type="match status" value="1"/>
</dbReference>
<dbReference type="InterPro" id="IPR006603">
    <property type="entry name" value="PQ-loop_rpt"/>
</dbReference>
<dbReference type="PANTHER" id="PTHR13131:SF5">
    <property type="entry name" value="CYSTINOSIN"/>
    <property type="match status" value="1"/>
</dbReference>
<keyword evidence="19" id="KW-1185">Reference proteome</keyword>
<feature type="region of interest" description="Disordered" evidence="16">
    <location>
        <begin position="386"/>
        <end position="415"/>
    </location>
</feature>
<comment type="function">
    <text evidence="14">Cystine/H(+) symporter that mediates export of cystine, the oxidized dimer of cysteine, from lysosomes. May play a role in the degradation of engulfed apoptotic cells.</text>
</comment>
<feature type="transmembrane region" description="Helical" evidence="17">
    <location>
        <begin position="250"/>
        <end position="269"/>
    </location>
</feature>
<evidence type="ECO:0000256" key="12">
    <source>
        <dbReference type="ARBA" id="ARBA00023329"/>
    </source>
</evidence>
<proteinExistence type="inferred from homology"/>
<evidence type="ECO:0000256" key="13">
    <source>
        <dbReference type="ARBA" id="ARBA00048473"/>
    </source>
</evidence>
<evidence type="ECO:0000256" key="7">
    <source>
        <dbReference type="ARBA" id="ARBA00022847"/>
    </source>
</evidence>
<dbReference type="SMART" id="SM00679">
    <property type="entry name" value="CTNS"/>
    <property type="match status" value="2"/>
</dbReference>
<evidence type="ECO:0000256" key="16">
    <source>
        <dbReference type="SAM" id="MobiDB-lite"/>
    </source>
</evidence>
<dbReference type="AlphaFoldDB" id="A0A2G5UXE7"/>
<feature type="transmembrane region" description="Helical" evidence="17">
    <location>
        <begin position="275"/>
        <end position="296"/>
    </location>
</feature>
<feature type="transmembrane region" description="Helical" evidence="17">
    <location>
        <begin position="215"/>
        <end position="238"/>
    </location>
</feature>
<organism evidence="18 19">
    <name type="scientific">Caenorhabditis nigoni</name>
    <dbReference type="NCBI Taxonomy" id="1611254"/>
    <lineage>
        <taxon>Eukaryota</taxon>
        <taxon>Metazoa</taxon>
        <taxon>Ecdysozoa</taxon>
        <taxon>Nematoda</taxon>
        <taxon>Chromadorea</taxon>
        <taxon>Rhabditida</taxon>
        <taxon>Rhabditina</taxon>
        <taxon>Rhabditomorpha</taxon>
        <taxon>Rhabditoidea</taxon>
        <taxon>Rhabditidae</taxon>
        <taxon>Peloderinae</taxon>
        <taxon>Caenorhabditis</taxon>
    </lineage>
</organism>
<keyword evidence="12" id="KW-0968">Cytoplasmic vesicle</keyword>
<evidence type="ECO:0000256" key="9">
    <source>
        <dbReference type="ARBA" id="ARBA00023136"/>
    </source>
</evidence>
<keyword evidence="5 17" id="KW-0812">Transmembrane</keyword>
<dbReference type="FunFam" id="1.20.1280.290:FF:000016">
    <property type="entry name" value="Cystinosin homolog"/>
    <property type="match status" value="1"/>
</dbReference>
<keyword evidence="4" id="KW-0813">Transport</keyword>
<comment type="caution">
    <text evidence="18">The sequence shown here is derived from an EMBL/GenBank/DDBJ whole genome shotgun (WGS) entry which is preliminary data.</text>
</comment>
<dbReference type="Pfam" id="PF04193">
    <property type="entry name" value="PQ-loop"/>
    <property type="match status" value="2"/>
</dbReference>
<evidence type="ECO:0000313" key="19">
    <source>
        <dbReference type="Proteomes" id="UP000230233"/>
    </source>
</evidence>
<evidence type="ECO:0000256" key="5">
    <source>
        <dbReference type="ARBA" id="ARBA00022692"/>
    </source>
</evidence>
<evidence type="ECO:0000256" key="17">
    <source>
        <dbReference type="SAM" id="Phobius"/>
    </source>
</evidence>
<dbReference type="GO" id="GO:0005765">
    <property type="term" value="C:lysosomal membrane"/>
    <property type="evidence" value="ECO:0007669"/>
    <property type="project" value="UniProtKB-SubCell"/>
</dbReference>
<keyword evidence="10" id="KW-0325">Glycoprotein</keyword>
<evidence type="ECO:0000256" key="15">
    <source>
        <dbReference type="ARBA" id="ARBA00074957"/>
    </source>
</evidence>
<evidence type="ECO:0000256" key="1">
    <source>
        <dbReference type="ARBA" id="ARBA00004155"/>
    </source>
</evidence>
<keyword evidence="8 17" id="KW-1133">Transmembrane helix</keyword>
<dbReference type="Gene3D" id="1.20.1280.290">
    <property type="match status" value="1"/>
</dbReference>
<dbReference type="NCBIfam" id="TIGR00951">
    <property type="entry name" value="2A43"/>
    <property type="match status" value="1"/>
</dbReference>
<reference evidence="19" key="1">
    <citation type="submission" date="2017-10" db="EMBL/GenBank/DDBJ databases">
        <title>Rapid genome shrinkage in a self-fertile nematode reveals novel sperm competition proteins.</title>
        <authorList>
            <person name="Yin D."/>
            <person name="Schwarz E.M."/>
            <person name="Thomas C.G."/>
            <person name="Felde R.L."/>
            <person name="Korf I.F."/>
            <person name="Cutter A.D."/>
            <person name="Schartner C.M."/>
            <person name="Ralston E.J."/>
            <person name="Meyer B.J."/>
            <person name="Haag E.S."/>
        </authorList>
    </citation>
    <scope>NUCLEOTIDE SEQUENCE [LARGE SCALE GENOMIC DNA]</scope>
    <source>
        <strain evidence="19">JU1422</strain>
    </source>
</reference>
<comment type="subcellular location">
    <subcellularLocation>
        <location evidence="2">Cytoplasmic vesicle</location>
        <location evidence="2">Phagosome</location>
    </subcellularLocation>
    <subcellularLocation>
        <location evidence="1">Lysosome membrane</location>
        <topology evidence="1">Multi-pass membrane protein</topology>
    </subcellularLocation>
</comment>
<name>A0A2G5UXE7_9PELO</name>
<evidence type="ECO:0000256" key="6">
    <source>
        <dbReference type="ARBA" id="ARBA00022737"/>
    </source>
</evidence>
<comment type="similarity">
    <text evidence="3">Belongs to the cystinosin family.</text>
</comment>
<dbReference type="EMBL" id="PDUG01000002">
    <property type="protein sequence ID" value="PIC44207.1"/>
    <property type="molecule type" value="Genomic_DNA"/>
</dbReference>
<dbReference type="Proteomes" id="UP000230233">
    <property type="component" value="Chromosome II"/>
</dbReference>
<dbReference type="FunFam" id="1.20.1280.290:FF:000023">
    <property type="entry name" value="Cystinosin homolog"/>
    <property type="match status" value="1"/>
</dbReference>
<keyword evidence="9 17" id="KW-0472">Membrane</keyword>
<gene>
    <name evidence="18" type="primary">Cni-ctns-1</name>
    <name evidence="18" type="synonym">Cnig_chr_II.g4655</name>
    <name evidence="18" type="ORF">B9Z55_004655</name>
</gene>
<dbReference type="OrthoDB" id="75720at2759"/>
<evidence type="ECO:0000256" key="8">
    <source>
        <dbReference type="ARBA" id="ARBA00022989"/>
    </source>
</evidence>
<dbReference type="GO" id="GO:0045335">
    <property type="term" value="C:phagocytic vesicle"/>
    <property type="evidence" value="ECO:0007669"/>
    <property type="project" value="UniProtKB-SubCell"/>
</dbReference>
<keyword evidence="11" id="KW-0458">Lysosome</keyword>
<accession>A0A2G5UXE7</accession>
<keyword evidence="6" id="KW-0677">Repeat</keyword>
<protein>
    <recommendedName>
        <fullName evidence="15">Cystinosin homolog</fullName>
    </recommendedName>
</protein>
<evidence type="ECO:0000256" key="4">
    <source>
        <dbReference type="ARBA" id="ARBA00022448"/>
    </source>
</evidence>
<keyword evidence="7" id="KW-0769">Symport</keyword>
<evidence type="ECO:0000256" key="11">
    <source>
        <dbReference type="ARBA" id="ARBA00023228"/>
    </source>
</evidence>
<evidence type="ECO:0000313" key="18">
    <source>
        <dbReference type="EMBL" id="PIC44207.1"/>
    </source>
</evidence>
<comment type="catalytic activity">
    <reaction evidence="13">
        <text>L-cystine(out) + H(+)(out) = L-cystine(in) + H(+)(in)</text>
        <dbReference type="Rhea" id="RHEA:66172"/>
        <dbReference type="ChEBI" id="CHEBI:15378"/>
        <dbReference type="ChEBI" id="CHEBI:35491"/>
    </reaction>
    <physiologicalReaction direction="left-to-right" evidence="13">
        <dbReference type="Rhea" id="RHEA:66173"/>
    </physiologicalReaction>
</comment>
<evidence type="ECO:0000256" key="3">
    <source>
        <dbReference type="ARBA" id="ARBA00006855"/>
    </source>
</evidence>
<feature type="transmembrane region" description="Helical" evidence="17">
    <location>
        <begin position="168"/>
        <end position="195"/>
    </location>
</feature>